<dbReference type="SUPFAM" id="SSF48403">
    <property type="entry name" value="Ankyrin repeat"/>
    <property type="match status" value="1"/>
</dbReference>
<feature type="compositionally biased region" description="Polar residues" evidence="4">
    <location>
        <begin position="9"/>
        <end position="40"/>
    </location>
</feature>
<dbReference type="GeneID" id="14866595"/>
<evidence type="ECO:0000256" key="2">
    <source>
        <dbReference type="ARBA" id="ARBA00023043"/>
    </source>
</evidence>
<organism evidence="5 6">
    <name type="scientific">Cavenderia fasciculata</name>
    <name type="common">Slime mold</name>
    <name type="synonym">Dictyostelium fasciculatum</name>
    <dbReference type="NCBI Taxonomy" id="261658"/>
    <lineage>
        <taxon>Eukaryota</taxon>
        <taxon>Amoebozoa</taxon>
        <taxon>Evosea</taxon>
        <taxon>Eumycetozoa</taxon>
        <taxon>Dictyostelia</taxon>
        <taxon>Acytosteliales</taxon>
        <taxon>Cavenderiaceae</taxon>
        <taxon>Cavenderia</taxon>
    </lineage>
</organism>
<keyword evidence="2 3" id="KW-0040">ANK repeat</keyword>
<dbReference type="AlphaFoldDB" id="F4QBS1"/>
<dbReference type="OrthoDB" id="194358at2759"/>
<dbReference type="RefSeq" id="XP_004351167.1">
    <property type="nucleotide sequence ID" value="XM_004351115.1"/>
</dbReference>
<evidence type="ECO:0000256" key="3">
    <source>
        <dbReference type="PROSITE-ProRule" id="PRU00023"/>
    </source>
</evidence>
<evidence type="ECO:0000313" key="6">
    <source>
        <dbReference type="Proteomes" id="UP000007797"/>
    </source>
</evidence>
<dbReference type="STRING" id="1054147.F4QBS1"/>
<evidence type="ECO:0000256" key="1">
    <source>
        <dbReference type="ARBA" id="ARBA00022737"/>
    </source>
</evidence>
<evidence type="ECO:0000256" key="4">
    <source>
        <dbReference type="SAM" id="MobiDB-lite"/>
    </source>
</evidence>
<gene>
    <name evidence="5" type="ORF">DFA_10917</name>
</gene>
<dbReference type="Pfam" id="PF13637">
    <property type="entry name" value="Ank_4"/>
    <property type="match status" value="1"/>
</dbReference>
<dbReference type="SMART" id="SM00248">
    <property type="entry name" value="ANK"/>
    <property type="match status" value="8"/>
</dbReference>
<dbReference type="Proteomes" id="UP000007797">
    <property type="component" value="Unassembled WGS sequence"/>
</dbReference>
<dbReference type="PANTHER" id="PTHR24188:SF29">
    <property type="entry name" value="GH09064P"/>
    <property type="match status" value="1"/>
</dbReference>
<dbReference type="Gene3D" id="1.25.40.20">
    <property type="entry name" value="Ankyrin repeat-containing domain"/>
    <property type="match status" value="2"/>
</dbReference>
<keyword evidence="1" id="KW-0677">Repeat</keyword>
<dbReference type="PROSITE" id="PS50088">
    <property type="entry name" value="ANK_REPEAT"/>
    <property type="match status" value="3"/>
</dbReference>
<feature type="region of interest" description="Disordered" evidence="4">
    <location>
        <begin position="1"/>
        <end position="78"/>
    </location>
</feature>
<feature type="repeat" description="ANK" evidence="3">
    <location>
        <begin position="120"/>
        <end position="156"/>
    </location>
</feature>
<feature type="repeat" description="ANK" evidence="3">
    <location>
        <begin position="264"/>
        <end position="296"/>
    </location>
</feature>
<dbReference type="Pfam" id="PF12796">
    <property type="entry name" value="Ank_2"/>
    <property type="match status" value="2"/>
</dbReference>
<dbReference type="PROSITE" id="PS50297">
    <property type="entry name" value="ANK_REP_REGION"/>
    <property type="match status" value="1"/>
</dbReference>
<dbReference type="KEGG" id="dfa:DFA_10917"/>
<dbReference type="InterPro" id="IPR002110">
    <property type="entry name" value="Ankyrin_rpt"/>
</dbReference>
<feature type="repeat" description="ANK" evidence="3">
    <location>
        <begin position="297"/>
        <end position="329"/>
    </location>
</feature>
<reference evidence="6" key="1">
    <citation type="journal article" date="2011" name="Genome Res.">
        <title>Phylogeny-wide analysis of social amoeba genomes highlights ancient origins for complex intercellular communication.</title>
        <authorList>
            <person name="Heidel A.J."/>
            <person name="Lawal H.M."/>
            <person name="Felder M."/>
            <person name="Schilde C."/>
            <person name="Helps N.R."/>
            <person name="Tunggal B."/>
            <person name="Rivero F."/>
            <person name="John U."/>
            <person name="Schleicher M."/>
            <person name="Eichinger L."/>
            <person name="Platzer M."/>
            <person name="Noegel A.A."/>
            <person name="Schaap P."/>
            <person name="Gloeckner G."/>
        </authorList>
    </citation>
    <scope>NUCLEOTIDE SEQUENCE [LARGE SCALE GENOMIC DNA]</scope>
    <source>
        <strain evidence="6">SH3</strain>
    </source>
</reference>
<proteinExistence type="predicted"/>
<name>F4QBS1_CACFS</name>
<dbReference type="InterPro" id="IPR036770">
    <property type="entry name" value="Ankyrin_rpt-contain_sf"/>
</dbReference>
<dbReference type="PANTHER" id="PTHR24188">
    <property type="entry name" value="ANKYRIN REPEAT PROTEIN"/>
    <property type="match status" value="1"/>
</dbReference>
<dbReference type="EMBL" id="GL883028">
    <property type="protein sequence ID" value="EGG14659.1"/>
    <property type="molecule type" value="Genomic_DNA"/>
</dbReference>
<accession>F4QBS1</accession>
<keyword evidence="6" id="KW-1185">Reference proteome</keyword>
<evidence type="ECO:0008006" key="7">
    <source>
        <dbReference type="Google" id="ProtNLM"/>
    </source>
</evidence>
<protein>
    <recommendedName>
        <fullName evidence="7">Ankyrin repeat-containing protein</fullName>
    </recommendedName>
</protein>
<sequence>MAHSDLSDIENNYTPQTPTTSSSIVAPSSNYNPISYQNITIDRDNDDPDHPESYISTDTQTPKPDDQQLQQKQSSGGVTKTVDIIGSTPLIESIFKGNYENAEELISTSPQMINIAEPNQGYTPLFLAVEIENEEIAFKLSKQLIEAGAIIRVITKGGTTPFAQACLNGHLRVAQYMASLDNLLITETVVPIPPILLAAEQGHLNVVQWLTSNGAYIYAQISIPQSTTRGLMALHQASFKGHLEVVRFFVEQCGMYIEDRSNLLGVTALYMAIEQNKLETAKYLLERGSDPNVCRTDGVFGLYMCAQFGSVEMIKLILGFGANPNLLYNGKTALDIATQKNFTEIINILTPLTDPSLIKESSSSSNCRII</sequence>
<evidence type="ECO:0000313" key="5">
    <source>
        <dbReference type="EMBL" id="EGG14659.1"/>
    </source>
</evidence>
<feature type="compositionally biased region" description="Low complexity" evidence="4">
    <location>
        <begin position="56"/>
        <end position="75"/>
    </location>
</feature>